<dbReference type="PROSITE" id="PS51257">
    <property type="entry name" value="PROKAR_LIPOPROTEIN"/>
    <property type="match status" value="1"/>
</dbReference>
<keyword evidence="1" id="KW-0732">Signal</keyword>
<dbReference type="OrthoDB" id="946181at2"/>
<keyword evidence="3" id="KW-1185">Reference proteome</keyword>
<protein>
    <recommendedName>
        <fullName evidence="4">FG-GAP repeat protein</fullName>
    </recommendedName>
</protein>
<evidence type="ECO:0000256" key="1">
    <source>
        <dbReference type="SAM" id="SignalP"/>
    </source>
</evidence>
<gene>
    <name evidence="2" type="ordered locus">Oweho_0705</name>
</gene>
<dbReference type="HOGENOM" id="CLU_1466822_0_0_10"/>
<accession>G8R1I0</accession>
<evidence type="ECO:0000313" key="3">
    <source>
        <dbReference type="Proteomes" id="UP000005631"/>
    </source>
</evidence>
<evidence type="ECO:0000313" key="2">
    <source>
        <dbReference type="EMBL" id="AEV31719.1"/>
    </source>
</evidence>
<organism evidence="2 3">
    <name type="scientific">Owenweeksia hongkongensis (strain DSM 17368 / CIP 108786 / JCM 12287 / NRRL B-23963 / UST20020801)</name>
    <dbReference type="NCBI Taxonomy" id="926562"/>
    <lineage>
        <taxon>Bacteria</taxon>
        <taxon>Pseudomonadati</taxon>
        <taxon>Bacteroidota</taxon>
        <taxon>Flavobacteriia</taxon>
        <taxon>Flavobacteriales</taxon>
        <taxon>Owenweeksiaceae</taxon>
        <taxon>Owenweeksia</taxon>
    </lineage>
</organism>
<dbReference type="AlphaFoldDB" id="G8R1I0"/>
<dbReference type="eggNOG" id="COG4461">
    <property type="taxonomic scope" value="Bacteria"/>
</dbReference>
<dbReference type="InterPro" id="IPR028994">
    <property type="entry name" value="Integrin_alpha_N"/>
</dbReference>
<dbReference type="RefSeq" id="WP_014201080.1">
    <property type="nucleotide sequence ID" value="NC_016599.1"/>
</dbReference>
<dbReference type="SUPFAM" id="SSF69318">
    <property type="entry name" value="Integrin alpha N-terminal domain"/>
    <property type="match status" value="1"/>
</dbReference>
<dbReference type="KEGG" id="oho:Oweho_0705"/>
<dbReference type="Proteomes" id="UP000005631">
    <property type="component" value="Chromosome"/>
</dbReference>
<proteinExistence type="predicted"/>
<name>G8R1I0_OWEHD</name>
<feature type="signal peptide" evidence="1">
    <location>
        <begin position="1"/>
        <end position="17"/>
    </location>
</feature>
<sequence length="184" mass="20279">MKLFKVSLLFISLTLFSCDNVEPTIYNKVLTHGEIGFNISTTPDGGAVKLTIAPFGLSVDNTPFIKNISGKVTNSEIGDMNGDGFPELLVYTKAGENNTGNVEAVFTNGGKSISLIYFRPTAEDSRISTGYNGLDEFKVIDNQLRQRFPIYENGKATGRTRQAMYSFENGEDMGIFKLENVSEY</sequence>
<feature type="chain" id="PRO_5003514534" description="FG-GAP repeat protein" evidence="1">
    <location>
        <begin position="18"/>
        <end position="184"/>
    </location>
</feature>
<reference evidence="2 3" key="1">
    <citation type="journal article" date="2012" name="Stand. Genomic Sci.">
        <title>Genome sequence of the orange-pigmented seawater bacterium Owenweeksia hongkongensis type strain (UST20020801(T)).</title>
        <authorList>
            <person name="Riedel T."/>
            <person name="Held B."/>
            <person name="Nolan M."/>
            <person name="Lucas S."/>
            <person name="Lapidus A."/>
            <person name="Tice H."/>
            <person name="Del Rio T.G."/>
            <person name="Cheng J.F."/>
            <person name="Han C."/>
            <person name="Tapia R."/>
            <person name="Goodwin L.A."/>
            <person name="Pitluck S."/>
            <person name="Liolios K."/>
            <person name="Mavromatis K."/>
            <person name="Pagani I."/>
            <person name="Ivanova N."/>
            <person name="Mikhailova N."/>
            <person name="Pati A."/>
            <person name="Chen A."/>
            <person name="Palaniappan K."/>
            <person name="Rohde M."/>
            <person name="Tindall B.J."/>
            <person name="Detter J.C."/>
            <person name="Goker M."/>
            <person name="Woyke T."/>
            <person name="Bristow J."/>
            <person name="Eisen J.A."/>
            <person name="Markowitz V."/>
            <person name="Hugenholtz P."/>
            <person name="Klenk H.P."/>
            <person name="Kyrpides N.C."/>
        </authorList>
    </citation>
    <scope>NUCLEOTIDE SEQUENCE</scope>
    <source>
        <strain evidence="3">DSM 17368 / JCM 12287 / NRRL B-23963</strain>
    </source>
</reference>
<evidence type="ECO:0008006" key="4">
    <source>
        <dbReference type="Google" id="ProtNLM"/>
    </source>
</evidence>
<dbReference type="EMBL" id="CP003156">
    <property type="protein sequence ID" value="AEV31719.1"/>
    <property type="molecule type" value="Genomic_DNA"/>
</dbReference>